<dbReference type="Proteomes" id="UP000708208">
    <property type="component" value="Unassembled WGS sequence"/>
</dbReference>
<gene>
    <name evidence="1" type="ORF">AFUS01_LOCUS21772</name>
</gene>
<proteinExistence type="predicted"/>
<sequence>EAKIISEAKI</sequence>
<comment type="caution">
    <text evidence="1">The sequence shown here is derived from an EMBL/GenBank/DDBJ whole genome shotgun (WGS) entry which is preliminary data.</text>
</comment>
<feature type="non-terminal residue" evidence="1">
    <location>
        <position position="10"/>
    </location>
</feature>
<dbReference type="EMBL" id="CAJVCH010246885">
    <property type="protein sequence ID" value="CAG7733319.1"/>
    <property type="molecule type" value="Genomic_DNA"/>
</dbReference>
<accession>A0A8J2K7W5</accession>
<organism evidence="1 2">
    <name type="scientific">Allacma fusca</name>
    <dbReference type="NCBI Taxonomy" id="39272"/>
    <lineage>
        <taxon>Eukaryota</taxon>
        <taxon>Metazoa</taxon>
        <taxon>Ecdysozoa</taxon>
        <taxon>Arthropoda</taxon>
        <taxon>Hexapoda</taxon>
        <taxon>Collembola</taxon>
        <taxon>Symphypleona</taxon>
        <taxon>Sminthuridae</taxon>
        <taxon>Allacma</taxon>
    </lineage>
</organism>
<protein>
    <submittedName>
        <fullName evidence="1">Uncharacterized protein</fullName>
    </submittedName>
</protein>
<evidence type="ECO:0000313" key="2">
    <source>
        <dbReference type="Proteomes" id="UP000708208"/>
    </source>
</evidence>
<keyword evidence="2" id="KW-1185">Reference proteome</keyword>
<name>A0A8J2K7W5_9HEXA</name>
<reference evidence="1" key="1">
    <citation type="submission" date="2021-06" db="EMBL/GenBank/DDBJ databases">
        <authorList>
            <person name="Hodson N. C."/>
            <person name="Mongue J. A."/>
            <person name="Jaron S. K."/>
        </authorList>
    </citation>
    <scope>NUCLEOTIDE SEQUENCE</scope>
</reference>
<evidence type="ECO:0000313" key="1">
    <source>
        <dbReference type="EMBL" id="CAG7733319.1"/>
    </source>
</evidence>